<proteinExistence type="predicted"/>
<dbReference type="SUPFAM" id="SSF81383">
    <property type="entry name" value="F-box domain"/>
    <property type="match status" value="1"/>
</dbReference>
<gene>
    <name evidence="2" type="ORF">BJ508DRAFT_300878</name>
</gene>
<name>A0A3N4ITP0_ASCIM</name>
<reference evidence="2 3" key="1">
    <citation type="journal article" date="2018" name="Nat. Ecol. Evol.">
        <title>Pezizomycetes genomes reveal the molecular basis of ectomycorrhizal truffle lifestyle.</title>
        <authorList>
            <person name="Murat C."/>
            <person name="Payen T."/>
            <person name="Noel B."/>
            <person name="Kuo A."/>
            <person name="Morin E."/>
            <person name="Chen J."/>
            <person name="Kohler A."/>
            <person name="Krizsan K."/>
            <person name="Balestrini R."/>
            <person name="Da Silva C."/>
            <person name="Montanini B."/>
            <person name="Hainaut M."/>
            <person name="Levati E."/>
            <person name="Barry K.W."/>
            <person name="Belfiori B."/>
            <person name="Cichocki N."/>
            <person name="Clum A."/>
            <person name="Dockter R.B."/>
            <person name="Fauchery L."/>
            <person name="Guy J."/>
            <person name="Iotti M."/>
            <person name="Le Tacon F."/>
            <person name="Lindquist E.A."/>
            <person name="Lipzen A."/>
            <person name="Malagnac F."/>
            <person name="Mello A."/>
            <person name="Molinier V."/>
            <person name="Miyauchi S."/>
            <person name="Poulain J."/>
            <person name="Riccioni C."/>
            <person name="Rubini A."/>
            <person name="Sitrit Y."/>
            <person name="Splivallo R."/>
            <person name="Traeger S."/>
            <person name="Wang M."/>
            <person name="Zifcakova L."/>
            <person name="Wipf D."/>
            <person name="Zambonelli A."/>
            <person name="Paolocci F."/>
            <person name="Nowrousian M."/>
            <person name="Ottonello S."/>
            <person name="Baldrian P."/>
            <person name="Spatafora J.W."/>
            <person name="Henrissat B."/>
            <person name="Nagy L.G."/>
            <person name="Aury J.M."/>
            <person name="Wincker P."/>
            <person name="Grigoriev I.V."/>
            <person name="Bonfante P."/>
            <person name="Martin F.M."/>
        </authorList>
    </citation>
    <scope>NUCLEOTIDE SEQUENCE [LARGE SCALE GENOMIC DNA]</scope>
    <source>
        <strain evidence="2 3">RN42</strain>
    </source>
</reference>
<feature type="domain" description="F-box" evidence="1">
    <location>
        <begin position="30"/>
        <end position="80"/>
    </location>
</feature>
<dbReference type="Pfam" id="PF12937">
    <property type="entry name" value="F-box-like"/>
    <property type="match status" value="1"/>
</dbReference>
<dbReference type="OrthoDB" id="2635672at2759"/>
<dbReference type="InterPro" id="IPR036047">
    <property type="entry name" value="F-box-like_dom_sf"/>
</dbReference>
<sequence length="271" mass="31806">MYTKKRALEADDSTGTATFPRPYQRTKWSPIPILQLPNEVLENIFIRVDDPHTFLNLYKVCHRFHALASYKLNRQRFTKIWFKALEASWVKCYTRKYPYVTPTIFECAAHFIRQHASRSWDKCATKNSMVLVEMKGYRILEIKPGDCLVSWRAVFFGEKSEPENSDAGTYILPHSFRVWDDLKTDRDLWLDSLVRRIEQKAEDCIGLDVEDAVLAHALYDALSKLRILNLETPTVRVRRSYQYLSAAVLFEQDYGCSCNDYYMDIDCEQLK</sequence>
<dbReference type="CDD" id="cd09917">
    <property type="entry name" value="F-box_SF"/>
    <property type="match status" value="1"/>
</dbReference>
<evidence type="ECO:0000313" key="3">
    <source>
        <dbReference type="Proteomes" id="UP000275078"/>
    </source>
</evidence>
<dbReference type="Proteomes" id="UP000275078">
    <property type="component" value="Unassembled WGS sequence"/>
</dbReference>
<evidence type="ECO:0000313" key="2">
    <source>
        <dbReference type="EMBL" id="RPA87631.1"/>
    </source>
</evidence>
<dbReference type="PROSITE" id="PS50181">
    <property type="entry name" value="FBOX"/>
    <property type="match status" value="1"/>
</dbReference>
<protein>
    <recommendedName>
        <fullName evidence="1">F-box domain-containing protein</fullName>
    </recommendedName>
</protein>
<accession>A0A3N4ITP0</accession>
<keyword evidence="3" id="KW-1185">Reference proteome</keyword>
<dbReference type="AlphaFoldDB" id="A0A3N4ITP0"/>
<dbReference type="InterPro" id="IPR001810">
    <property type="entry name" value="F-box_dom"/>
</dbReference>
<dbReference type="EMBL" id="ML119646">
    <property type="protein sequence ID" value="RPA87631.1"/>
    <property type="molecule type" value="Genomic_DNA"/>
</dbReference>
<evidence type="ECO:0000259" key="1">
    <source>
        <dbReference type="PROSITE" id="PS50181"/>
    </source>
</evidence>
<organism evidence="2 3">
    <name type="scientific">Ascobolus immersus RN42</name>
    <dbReference type="NCBI Taxonomy" id="1160509"/>
    <lineage>
        <taxon>Eukaryota</taxon>
        <taxon>Fungi</taxon>
        <taxon>Dikarya</taxon>
        <taxon>Ascomycota</taxon>
        <taxon>Pezizomycotina</taxon>
        <taxon>Pezizomycetes</taxon>
        <taxon>Pezizales</taxon>
        <taxon>Ascobolaceae</taxon>
        <taxon>Ascobolus</taxon>
    </lineage>
</organism>